<feature type="signal peptide" evidence="2">
    <location>
        <begin position="1"/>
        <end position="27"/>
    </location>
</feature>
<feature type="region of interest" description="Disordered" evidence="1">
    <location>
        <begin position="42"/>
        <end position="68"/>
    </location>
</feature>
<organism evidence="3 4">
    <name type="scientific">Roseateles depolymerans</name>
    <dbReference type="NCBI Taxonomy" id="76731"/>
    <lineage>
        <taxon>Bacteria</taxon>
        <taxon>Pseudomonadati</taxon>
        <taxon>Pseudomonadota</taxon>
        <taxon>Betaproteobacteria</taxon>
        <taxon>Burkholderiales</taxon>
        <taxon>Sphaerotilaceae</taxon>
        <taxon>Roseateles</taxon>
    </lineage>
</organism>
<reference evidence="3 4" key="1">
    <citation type="submission" date="2017-08" db="EMBL/GenBank/DDBJ databases">
        <title>Infants hospitalized years apart are colonized by the same room-sourced microbial strains.</title>
        <authorList>
            <person name="Brooks B."/>
            <person name="Olm M.R."/>
            <person name="Firek B.A."/>
            <person name="Baker R."/>
            <person name="Thomas B.C."/>
            <person name="Morowitz M.J."/>
            <person name="Banfield J.F."/>
        </authorList>
    </citation>
    <scope>NUCLEOTIDE SEQUENCE [LARGE SCALE GENOMIC DNA]</scope>
    <source>
        <strain evidence="3">S2_012_000_R2_81</strain>
    </source>
</reference>
<comment type="caution">
    <text evidence="3">The sequence shown here is derived from an EMBL/GenBank/DDBJ whole genome shotgun (WGS) entry which is preliminary data.</text>
</comment>
<proteinExistence type="predicted"/>
<name>A0A2W5DT87_9BURK</name>
<feature type="compositionally biased region" description="Basic and acidic residues" evidence="1">
    <location>
        <begin position="55"/>
        <end position="68"/>
    </location>
</feature>
<dbReference type="AlphaFoldDB" id="A0A2W5DT87"/>
<gene>
    <name evidence="3" type="ORF">DI603_04145</name>
</gene>
<feature type="chain" id="PRO_5016175275" evidence="2">
    <location>
        <begin position="28"/>
        <end position="420"/>
    </location>
</feature>
<dbReference type="EMBL" id="QFOD01000003">
    <property type="protein sequence ID" value="PZP35081.1"/>
    <property type="molecule type" value="Genomic_DNA"/>
</dbReference>
<protein>
    <submittedName>
        <fullName evidence="3">Uncharacterized protein</fullName>
    </submittedName>
</protein>
<sequence length="420" mass="45957">MKHRHLASSLALALVTAGSTFAPTAQAQGLFNKLAEKAAQKLAPSQPKPGEVSAEDAKQIEQDKADKTLDQRAVKADKRGISGIYYATVPMGGIALNNERAYGLGKFLIEYSDDTGTATLYTRHSFEANDASKLVPKALFGTSTPNKKQGLQALANSTHFLMRDVSPEARMNLKYGQMSYRTDLQQNLVQDKLQPQGLESMLLLEPGVLYVGPEAGGKTKTQPYGANLMLPGMVMPILYKEGKAEAAKAWTPERIAAQFEAAMAAFDQAVEAAAGKADPNLALREPSSELPTKAELDAAKTQWGRVIKDRNVADTQKTRSFTLVYTYPATAFENMTKKQLVNNSYVDTIVSRSRVYVAVFQDQDKKYWTNRFYLVEKAPAGVFFGERWAGNYEYALPASAVPVGVEKDAALKHQGSVKTR</sequence>
<evidence type="ECO:0000313" key="4">
    <source>
        <dbReference type="Proteomes" id="UP000249633"/>
    </source>
</evidence>
<evidence type="ECO:0000256" key="1">
    <source>
        <dbReference type="SAM" id="MobiDB-lite"/>
    </source>
</evidence>
<evidence type="ECO:0000256" key="2">
    <source>
        <dbReference type="SAM" id="SignalP"/>
    </source>
</evidence>
<evidence type="ECO:0000313" key="3">
    <source>
        <dbReference type="EMBL" id="PZP35081.1"/>
    </source>
</evidence>
<dbReference type="Proteomes" id="UP000249633">
    <property type="component" value="Unassembled WGS sequence"/>
</dbReference>
<accession>A0A2W5DT87</accession>
<keyword evidence="2" id="KW-0732">Signal</keyword>